<feature type="binding site" evidence="13">
    <location>
        <position position="309"/>
    </location>
    <ligand>
        <name>S-adenosyl-L-methionine</name>
        <dbReference type="ChEBI" id="CHEBI:59789"/>
    </ligand>
</feature>
<evidence type="ECO:0000256" key="2">
    <source>
        <dbReference type="ARBA" id="ARBA00004496"/>
    </source>
</evidence>
<dbReference type="Pfam" id="PF01029">
    <property type="entry name" value="NusB"/>
    <property type="match status" value="1"/>
</dbReference>
<accession>A0A5C4RZ10</accession>
<dbReference type="InterPro" id="IPR029063">
    <property type="entry name" value="SAM-dependent_MTases_sf"/>
</dbReference>
<dbReference type="Gene3D" id="3.40.50.150">
    <property type="entry name" value="Vaccinia Virus protein VP39"/>
    <property type="match status" value="1"/>
</dbReference>
<evidence type="ECO:0000256" key="6">
    <source>
        <dbReference type="ARBA" id="ARBA00022603"/>
    </source>
</evidence>
<evidence type="ECO:0000256" key="5">
    <source>
        <dbReference type="ARBA" id="ARBA00022552"/>
    </source>
</evidence>
<evidence type="ECO:0000256" key="10">
    <source>
        <dbReference type="ARBA" id="ARBA00030399"/>
    </source>
</evidence>
<proteinExistence type="inferred from homology"/>
<feature type="active site" description="Nucleophile" evidence="13">
    <location>
        <position position="378"/>
    </location>
</feature>
<dbReference type="NCBIfam" id="NF011494">
    <property type="entry name" value="PRK14902.1"/>
    <property type="match status" value="1"/>
</dbReference>
<evidence type="ECO:0000256" key="12">
    <source>
        <dbReference type="ARBA" id="ARBA00047283"/>
    </source>
</evidence>
<evidence type="ECO:0000256" key="9">
    <source>
        <dbReference type="ARBA" id="ARBA00022884"/>
    </source>
</evidence>
<keyword evidence="9 13" id="KW-0694">RNA-binding</keyword>
<dbReference type="InterPro" id="IPR023267">
    <property type="entry name" value="RCMT"/>
</dbReference>
<keyword evidence="4" id="KW-0963">Cytoplasm</keyword>
<comment type="subcellular location">
    <subcellularLocation>
        <location evidence="2">Cytoplasm</location>
    </subcellularLocation>
</comment>
<dbReference type="GO" id="GO:0005737">
    <property type="term" value="C:cytoplasm"/>
    <property type="evidence" value="ECO:0007669"/>
    <property type="project" value="UniProtKB-SubCell"/>
</dbReference>
<name>A0A5C4RZ10_PROVB</name>
<reference evidence="15 16" key="1">
    <citation type="submission" date="2019-05" db="EMBL/GenBank/DDBJ databases">
        <title>Draft Whole-Genome sequence of the green sulfur bacterium Prosthecochloris vibrioformis DSM 260.</title>
        <authorList>
            <person name="Meyer T.E."/>
            <person name="Kyndt J.A."/>
        </authorList>
    </citation>
    <scope>NUCLEOTIDE SEQUENCE [LARGE SCALE GENOMIC DNA]</scope>
    <source>
        <strain evidence="15 16">DSM 260</strain>
    </source>
</reference>
<dbReference type="InterPro" id="IPR035926">
    <property type="entry name" value="NusB-like_sf"/>
</dbReference>
<dbReference type="InterPro" id="IPR004573">
    <property type="entry name" value="rRNA_ssu_MeTfrase_B"/>
</dbReference>
<dbReference type="PRINTS" id="PR02008">
    <property type="entry name" value="RCMTFAMILY"/>
</dbReference>
<dbReference type="Pfam" id="PF22458">
    <property type="entry name" value="RsmF-B_ferredox"/>
    <property type="match status" value="1"/>
</dbReference>
<dbReference type="InterPro" id="IPR006027">
    <property type="entry name" value="NusB_RsmB_TIM44"/>
</dbReference>
<dbReference type="GO" id="GO:0003723">
    <property type="term" value="F:RNA binding"/>
    <property type="evidence" value="ECO:0007669"/>
    <property type="project" value="UniProtKB-UniRule"/>
</dbReference>
<dbReference type="NCBIfam" id="TIGR00563">
    <property type="entry name" value="rsmB"/>
    <property type="match status" value="1"/>
</dbReference>
<evidence type="ECO:0000256" key="11">
    <source>
        <dbReference type="ARBA" id="ARBA00031088"/>
    </source>
</evidence>
<dbReference type="SUPFAM" id="SSF48013">
    <property type="entry name" value="NusB-like"/>
    <property type="match status" value="1"/>
</dbReference>
<keyword evidence="6 13" id="KW-0489">Methyltransferase</keyword>
<feature type="domain" description="SAM-dependent MTase RsmB/NOP-type" evidence="14">
    <location>
        <begin position="171"/>
        <end position="443"/>
    </location>
</feature>
<dbReference type="InterPro" id="IPR049560">
    <property type="entry name" value="MeTrfase_RsmB-F_NOP2_cat"/>
</dbReference>
<evidence type="ECO:0000256" key="1">
    <source>
        <dbReference type="ARBA" id="ARBA00002724"/>
    </source>
</evidence>
<keyword evidence="7 13" id="KW-0808">Transferase</keyword>
<evidence type="ECO:0000259" key="14">
    <source>
        <dbReference type="PROSITE" id="PS51686"/>
    </source>
</evidence>
<comment type="similarity">
    <text evidence="13">Belongs to the class I-like SAM-binding methyltransferase superfamily. RsmB/NOP family.</text>
</comment>
<keyword evidence="8 13" id="KW-0949">S-adenosyl-L-methionine</keyword>
<comment type="catalytic activity">
    <reaction evidence="12">
        <text>cytidine(967) in 16S rRNA + S-adenosyl-L-methionine = 5-methylcytidine(967) in 16S rRNA + S-adenosyl-L-homocysteine + H(+)</text>
        <dbReference type="Rhea" id="RHEA:42748"/>
        <dbReference type="Rhea" id="RHEA-COMP:10219"/>
        <dbReference type="Rhea" id="RHEA-COMP:10220"/>
        <dbReference type="ChEBI" id="CHEBI:15378"/>
        <dbReference type="ChEBI" id="CHEBI:57856"/>
        <dbReference type="ChEBI" id="CHEBI:59789"/>
        <dbReference type="ChEBI" id="CHEBI:74483"/>
        <dbReference type="ChEBI" id="CHEBI:82748"/>
        <dbReference type="EC" id="2.1.1.176"/>
    </reaction>
</comment>
<dbReference type="SUPFAM" id="SSF53335">
    <property type="entry name" value="S-adenosyl-L-methionine-dependent methyltransferases"/>
    <property type="match status" value="1"/>
</dbReference>
<keyword evidence="5" id="KW-0698">rRNA processing</keyword>
<comment type="caution">
    <text evidence="15">The sequence shown here is derived from an EMBL/GenBank/DDBJ whole genome shotgun (WGS) entry which is preliminary data.</text>
</comment>
<evidence type="ECO:0000256" key="13">
    <source>
        <dbReference type="PROSITE-ProRule" id="PRU01023"/>
    </source>
</evidence>
<comment type="function">
    <text evidence="1">Specifically methylates the cytosine at position 967 (m5C967) of 16S rRNA.</text>
</comment>
<dbReference type="PROSITE" id="PS51686">
    <property type="entry name" value="SAM_MT_RSMB_NOP"/>
    <property type="match status" value="1"/>
</dbReference>
<feature type="binding site" evidence="13">
    <location>
        <position position="282"/>
    </location>
    <ligand>
        <name>S-adenosyl-L-methionine</name>
        <dbReference type="ChEBI" id="CHEBI:59789"/>
    </ligand>
</feature>
<dbReference type="EC" id="2.1.1.176" evidence="3"/>
<feature type="binding site" evidence="13">
    <location>
        <position position="325"/>
    </location>
    <ligand>
        <name>S-adenosyl-L-methionine</name>
        <dbReference type="ChEBI" id="CHEBI:59789"/>
    </ligand>
</feature>
<evidence type="ECO:0000256" key="4">
    <source>
        <dbReference type="ARBA" id="ARBA00022490"/>
    </source>
</evidence>
<dbReference type="GO" id="GO:0008649">
    <property type="term" value="F:rRNA methyltransferase activity"/>
    <property type="evidence" value="ECO:0007669"/>
    <property type="project" value="InterPro"/>
</dbReference>
<dbReference type="GO" id="GO:0006355">
    <property type="term" value="P:regulation of DNA-templated transcription"/>
    <property type="evidence" value="ECO:0007669"/>
    <property type="project" value="InterPro"/>
</dbReference>
<evidence type="ECO:0000256" key="3">
    <source>
        <dbReference type="ARBA" id="ARBA00012140"/>
    </source>
</evidence>
<dbReference type="PANTHER" id="PTHR22807">
    <property type="entry name" value="NOP2 YEAST -RELATED NOL1/NOP2/FMU SUN DOMAIN-CONTAINING"/>
    <property type="match status" value="1"/>
</dbReference>
<evidence type="ECO:0000256" key="7">
    <source>
        <dbReference type="ARBA" id="ARBA00022679"/>
    </source>
</evidence>
<dbReference type="Gene3D" id="1.10.940.10">
    <property type="entry name" value="NusB-like"/>
    <property type="match status" value="1"/>
</dbReference>
<dbReference type="InterPro" id="IPR001678">
    <property type="entry name" value="MeTrfase_RsmB-F_NOP2_dom"/>
</dbReference>
<dbReference type="PANTHER" id="PTHR22807:SF53">
    <property type="entry name" value="RIBOSOMAL RNA SMALL SUBUNIT METHYLTRANSFERASE B-RELATED"/>
    <property type="match status" value="1"/>
</dbReference>
<protein>
    <recommendedName>
        <fullName evidence="3">16S rRNA (cytosine(967)-C(5))-methyltransferase</fullName>
        <ecNumber evidence="3">2.1.1.176</ecNumber>
    </recommendedName>
    <alternativeName>
        <fullName evidence="10">16S rRNA m5C967 methyltransferase</fullName>
    </alternativeName>
    <alternativeName>
        <fullName evidence="11">rRNA (cytosine-C(5)-)-methyltransferase RsmB</fullName>
    </alternativeName>
</protein>
<keyword evidence="16" id="KW-1185">Reference proteome</keyword>
<sequence length="444" mass="49865">MKAREIALLTLMDVERRNMKSEQALNHYFTQQNPPKRERALATELLNGVLRWQGKIDVIIRSVYHHNLEKSAPQLRAILRIGIYQMHFLDKIPNWAAVSECVKLARKYKGHHISRIANGVLRRAAPETSGAWEDMLQQLPEAERAAADLSHPAWLLERWNERFGKEKTEQLCRANNTPPLIGLRINRLKTDPQTMRKALHDARVEWKETDMEHYLLTSDFHACEPFIHLGLLTVQNPTQALPCLLLEPQKNETILDLCAAPGGKSTCMGELMENTGNIIALDLYPNKCERIARRAEIVGLRNLTTAAADACSYVPPKPVHKILLDVPCSGTGVLGGKPELRWRLSPEKIRELCALQARLLDHAAEILSDGGILVYATCSIEQEENSQQVQRFLDNHPEFTRAPLPAGLPEAFTPIPGEPGACLTLQGNRTGFDGGFAQRLEKHA</sequence>
<gene>
    <name evidence="15" type="ORF">FGF68_08260</name>
</gene>
<evidence type="ECO:0000313" key="15">
    <source>
        <dbReference type="EMBL" id="TNJ36222.1"/>
    </source>
</evidence>
<evidence type="ECO:0000313" key="16">
    <source>
        <dbReference type="Proteomes" id="UP000309544"/>
    </source>
</evidence>
<evidence type="ECO:0000256" key="8">
    <source>
        <dbReference type="ARBA" id="ARBA00022691"/>
    </source>
</evidence>
<organism evidence="15 16">
    <name type="scientific">Prosthecochloris vibrioformis</name>
    <name type="common">Chlorobium vibrioforme</name>
    <dbReference type="NCBI Taxonomy" id="1098"/>
    <lineage>
        <taxon>Bacteria</taxon>
        <taxon>Pseudomonadati</taxon>
        <taxon>Chlorobiota</taxon>
        <taxon>Chlorobiia</taxon>
        <taxon>Chlorobiales</taxon>
        <taxon>Chlorobiaceae</taxon>
        <taxon>Prosthecochloris</taxon>
    </lineage>
</organism>
<dbReference type="EMBL" id="VDCI01000007">
    <property type="protein sequence ID" value="TNJ36222.1"/>
    <property type="molecule type" value="Genomic_DNA"/>
</dbReference>
<dbReference type="Proteomes" id="UP000309544">
    <property type="component" value="Unassembled WGS sequence"/>
</dbReference>
<dbReference type="Pfam" id="PF01189">
    <property type="entry name" value="Methyltr_RsmB-F"/>
    <property type="match status" value="1"/>
</dbReference>
<dbReference type="InterPro" id="IPR054728">
    <property type="entry name" value="RsmB-like_ferredoxin"/>
</dbReference>
<dbReference type="Gene3D" id="3.30.70.1170">
    <property type="entry name" value="Sun protein, domain 3"/>
    <property type="match status" value="1"/>
</dbReference>
<feature type="binding site" evidence="13">
    <location>
        <begin position="258"/>
        <end position="264"/>
    </location>
    <ligand>
        <name>S-adenosyl-L-methionine</name>
        <dbReference type="ChEBI" id="CHEBI:59789"/>
    </ligand>
</feature>
<dbReference type="AlphaFoldDB" id="A0A5C4RZ10"/>
<dbReference type="RefSeq" id="WP_068867543.1">
    <property type="nucleotide sequence ID" value="NZ_VDCI01000007.1"/>
</dbReference>